<dbReference type="EMBL" id="CAJZAH010000002">
    <property type="protein sequence ID" value="CAG9172441.1"/>
    <property type="molecule type" value="Genomic_DNA"/>
</dbReference>
<comment type="caution">
    <text evidence="1">The sequence shown here is derived from an EMBL/GenBank/DDBJ whole genome shotgun (WGS) entry which is preliminary data.</text>
</comment>
<accession>A0ABM8WY33</accession>
<evidence type="ECO:0000313" key="1">
    <source>
        <dbReference type="EMBL" id="CAG9172441.1"/>
    </source>
</evidence>
<organism evidence="1 2">
    <name type="scientific">Cupriavidus respiraculi</name>
    <dbReference type="NCBI Taxonomy" id="195930"/>
    <lineage>
        <taxon>Bacteria</taxon>
        <taxon>Pseudomonadati</taxon>
        <taxon>Pseudomonadota</taxon>
        <taxon>Betaproteobacteria</taxon>
        <taxon>Burkholderiales</taxon>
        <taxon>Burkholderiaceae</taxon>
        <taxon>Cupriavidus</taxon>
    </lineage>
</organism>
<evidence type="ECO:0000313" key="2">
    <source>
        <dbReference type="Proteomes" id="UP000721236"/>
    </source>
</evidence>
<dbReference type="Proteomes" id="UP000721236">
    <property type="component" value="Unassembled WGS sequence"/>
</dbReference>
<proteinExistence type="predicted"/>
<sequence>MDSRDKSVGELLREAFLRGERICAPEFAERIGGTRAGISSAMKQFGEIVKARRVAGMANAVLWECVDREAMEKWVPKPRFVPRRERKAEPESHHLMQVWGMRVVDIYLPYQRHSMNMDDSLEEAA</sequence>
<evidence type="ECO:0008006" key="3">
    <source>
        <dbReference type="Google" id="ProtNLM"/>
    </source>
</evidence>
<keyword evidence="2" id="KW-1185">Reference proteome</keyword>
<protein>
    <recommendedName>
        <fullName evidence="3">Transcriptional regulator</fullName>
    </recommendedName>
</protein>
<reference evidence="1 2" key="1">
    <citation type="submission" date="2021-08" db="EMBL/GenBank/DDBJ databases">
        <authorList>
            <person name="Peeters C."/>
        </authorList>
    </citation>
    <scope>NUCLEOTIDE SEQUENCE [LARGE SCALE GENOMIC DNA]</scope>
    <source>
        <strain evidence="1 2">LMG 21510</strain>
    </source>
</reference>
<gene>
    <name evidence="1" type="ORF">LMG21510_01975</name>
</gene>
<name>A0ABM8WY33_9BURK</name>